<evidence type="ECO:0000259" key="3">
    <source>
        <dbReference type="PROSITE" id="PS50041"/>
    </source>
</evidence>
<dbReference type="AlphaFoldDB" id="A0A7K7FSQ3"/>
<dbReference type="PANTHER" id="PTHR45710:SF35">
    <property type="entry name" value="C-TYPE LECTIN DOMAIN FAMILY 2 MEMBER D"/>
    <property type="match status" value="1"/>
</dbReference>
<dbReference type="InterPro" id="IPR016186">
    <property type="entry name" value="C-type_lectin-like/link_sf"/>
</dbReference>
<dbReference type="InterPro" id="IPR050828">
    <property type="entry name" value="C-type_lectin/matrix_domain"/>
</dbReference>
<name>A0A7K7FSQ3_CHIMN</name>
<protein>
    <submittedName>
        <fullName evidence="4">CLC2D protein</fullName>
    </submittedName>
</protein>
<dbReference type="SMART" id="SM00034">
    <property type="entry name" value="CLECT"/>
    <property type="match status" value="1"/>
</dbReference>
<dbReference type="InterPro" id="IPR016187">
    <property type="entry name" value="CTDL_fold"/>
</dbReference>
<keyword evidence="2" id="KW-0430">Lectin</keyword>
<gene>
    <name evidence="4" type="primary">Clec2d</name>
    <name evidence="4" type="ORF">CHIMIN_R09732</name>
</gene>
<dbReference type="Proteomes" id="UP000557271">
    <property type="component" value="Unassembled WGS sequence"/>
</dbReference>
<proteinExistence type="predicted"/>
<evidence type="ECO:0000256" key="2">
    <source>
        <dbReference type="ARBA" id="ARBA00022734"/>
    </source>
</evidence>
<dbReference type="OrthoDB" id="8935730at2759"/>
<dbReference type="GO" id="GO:0030246">
    <property type="term" value="F:carbohydrate binding"/>
    <property type="evidence" value="ECO:0007669"/>
    <property type="project" value="UniProtKB-KW"/>
</dbReference>
<dbReference type="CDD" id="cd03593">
    <property type="entry name" value="CLECT_NK_receptors_like"/>
    <property type="match status" value="1"/>
</dbReference>
<dbReference type="InterPro" id="IPR033992">
    <property type="entry name" value="NKR-like_CTLD"/>
</dbReference>
<sequence>WLGFQGKCYYFSEAESDWNTSQESCEALGASLASISTMDEMIFIKRYKGQANHWFGLRKEQNESWLWTNGTAFNNWFEVRGGGSCAYLNQERISSSLCHTKKNWLCSRADDYVLWKQKAYPK</sequence>
<dbReference type="SUPFAM" id="SSF56436">
    <property type="entry name" value="C-type lectin-like"/>
    <property type="match status" value="1"/>
</dbReference>
<feature type="non-terminal residue" evidence="4">
    <location>
        <position position="122"/>
    </location>
</feature>
<dbReference type="PANTHER" id="PTHR45710">
    <property type="entry name" value="C-TYPE LECTIN DOMAIN-CONTAINING PROTEIN 180"/>
    <property type="match status" value="1"/>
</dbReference>
<comment type="caution">
    <text evidence="4">The sequence shown here is derived from an EMBL/GenBank/DDBJ whole genome shotgun (WGS) entry which is preliminary data.</text>
</comment>
<dbReference type="PROSITE" id="PS50041">
    <property type="entry name" value="C_TYPE_LECTIN_2"/>
    <property type="match status" value="1"/>
</dbReference>
<dbReference type="Gene3D" id="3.10.100.10">
    <property type="entry name" value="Mannose-Binding Protein A, subunit A"/>
    <property type="match status" value="1"/>
</dbReference>
<dbReference type="Pfam" id="PF00059">
    <property type="entry name" value="Lectin_C"/>
    <property type="match status" value="1"/>
</dbReference>
<keyword evidence="5" id="KW-1185">Reference proteome</keyword>
<organism evidence="4 5">
    <name type="scientific">Chionis minor</name>
    <name type="common">Black-faced sheathbill</name>
    <dbReference type="NCBI Taxonomy" id="227182"/>
    <lineage>
        <taxon>Eukaryota</taxon>
        <taxon>Metazoa</taxon>
        <taxon>Chordata</taxon>
        <taxon>Craniata</taxon>
        <taxon>Vertebrata</taxon>
        <taxon>Euteleostomi</taxon>
        <taxon>Archelosauria</taxon>
        <taxon>Archosauria</taxon>
        <taxon>Dinosauria</taxon>
        <taxon>Saurischia</taxon>
        <taxon>Theropoda</taxon>
        <taxon>Coelurosauria</taxon>
        <taxon>Aves</taxon>
        <taxon>Neognathae</taxon>
        <taxon>Neoaves</taxon>
        <taxon>Charadriiformes</taxon>
        <taxon>Chionididae</taxon>
        <taxon>Chionis</taxon>
    </lineage>
</organism>
<comment type="subcellular location">
    <subcellularLocation>
        <location evidence="1">Cell membrane</location>
        <topology evidence="1">Single-pass type II membrane protein</topology>
    </subcellularLocation>
</comment>
<evidence type="ECO:0000256" key="1">
    <source>
        <dbReference type="ARBA" id="ARBA00004401"/>
    </source>
</evidence>
<dbReference type="EMBL" id="VZSF01008973">
    <property type="protein sequence ID" value="NWY60151.1"/>
    <property type="molecule type" value="Genomic_DNA"/>
</dbReference>
<feature type="non-terminal residue" evidence="4">
    <location>
        <position position="1"/>
    </location>
</feature>
<evidence type="ECO:0000313" key="5">
    <source>
        <dbReference type="Proteomes" id="UP000557271"/>
    </source>
</evidence>
<reference evidence="4 5" key="1">
    <citation type="submission" date="2019-09" db="EMBL/GenBank/DDBJ databases">
        <title>Bird 10,000 Genomes (B10K) Project - Family phase.</title>
        <authorList>
            <person name="Zhang G."/>
        </authorList>
    </citation>
    <scope>NUCLEOTIDE SEQUENCE [LARGE SCALE GENOMIC DNA]</scope>
    <source>
        <strain evidence="4">B10K-UC-030-51</strain>
    </source>
</reference>
<accession>A0A7K7FSQ3</accession>
<feature type="domain" description="C-type lectin" evidence="3">
    <location>
        <begin position="4"/>
        <end position="107"/>
    </location>
</feature>
<dbReference type="InterPro" id="IPR001304">
    <property type="entry name" value="C-type_lectin-like"/>
</dbReference>
<dbReference type="GO" id="GO:0005886">
    <property type="term" value="C:plasma membrane"/>
    <property type="evidence" value="ECO:0007669"/>
    <property type="project" value="UniProtKB-SubCell"/>
</dbReference>
<evidence type="ECO:0000313" key="4">
    <source>
        <dbReference type="EMBL" id="NWY60151.1"/>
    </source>
</evidence>